<dbReference type="GO" id="GO:0008408">
    <property type="term" value="F:3'-5' exonuclease activity"/>
    <property type="evidence" value="ECO:0007669"/>
    <property type="project" value="TreeGrafter"/>
</dbReference>
<keyword evidence="7" id="KW-1185">Reference proteome</keyword>
<dbReference type="InterPro" id="IPR012337">
    <property type="entry name" value="RNaseH-like_sf"/>
</dbReference>
<evidence type="ECO:0000256" key="4">
    <source>
        <dbReference type="SAM" id="MobiDB-lite"/>
    </source>
</evidence>
<dbReference type="InterPro" id="IPR036397">
    <property type="entry name" value="RNaseH_sf"/>
</dbReference>
<evidence type="ECO:0000259" key="5">
    <source>
        <dbReference type="SMART" id="SM00479"/>
    </source>
</evidence>
<dbReference type="PANTHER" id="PTHR30231">
    <property type="entry name" value="DNA POLYMERASE III SUBUNIT EPSILON"/>
    <property type="match status" value="1"/>
</dbReference>
<dbReference type="SUPFAM" id="SSF53098">
    <property type="entry name" value="Ribonuclease H-like"/>
    <property type="match status" value="1"/>
</dbReference>
<feature type="domain" description="Exonuclease" evidence="5">
    <location>
        <begin position="260"/>
        <end position="435"/>
    </location>
</feature>
<feature type="region of interest" description="Disordered" evidence="4">
    <location>
        <begin position="1"/>
        <end position="31"/>
    </location>
</feature>
<gene>
    <name evidence="6" type="ORF">FF041_22870</name>
</gene>
<dbReference type="PANTHER" id="PTHR30231:SF4">
    <property type="entry name" value="PROTEIN NEN2"/>
    <property type="match status" value="1"/>
</dbReference>
<proteinExistence type="predicted"/>
<accession>A0A646KLL8</accession>
<dbReference type="CDD" id="cd06127">
    <property type="entry name" value="DEDDh"/>
    <property type="match status" value="1"/>
</dbReference>
<sequence>MTTRTRSTTDDTPPVPHQPVGTHDERPLYASGEVPDDLMTAAQLKEAGRRLTKGQKPRAYLKYKPKHGKGPVPLYHVEDTERARALSPKQTAQKVARRTCILCTQVADAPLWERTRKESPWLAADGRICQQCSDGAHEQWQRTCGRCRTTFRSRASVDYSRTCGPCRAVLDHGQDLARRLSLRHCPECLTQTATREQIEAAAADDLPHRLYAHYPRTCGLCRAEQKKAAEEAGRAYERERWDELGPVRQWARQVVAAPERYAVLDTETTGLEWDAKVVEISVTDGAGNILLNTLVNPRTPIPREARSIHGISDDDVRDALSFSMILPELTRVLAGRRIIIYNAEYDTRVLAHELTRHHQEDNPIPDLRRMERHPAAEEWMRNQQWSRCAMLAYAVHRGEWSDYWDGWAWAPLNGGHRALADCRKVVQRIKEMAAPPDPF</sequence>
<dbReference type="SMART" id="SM00479">
    <property type="entry name" value="EXOIII"/>
    <property type="match status" value="1"/>
</dbReference>
<dbReference type="GO" id="GO:0005829">
    <property type="term" value="C:cytosol"/>
    <property type="evidence" value="ECO:0007669"/>
    <property type="project" value="TreeGrafter"/>
</dbReference>
<organism evidence="6 7">
    <name type="scientific">Streptomyces jumonjinensis</name>
    <dbReference type="NCBI Taxonomy" id="1945"/>
    <lineage>
        <taxon>Bacteria</taxon>
        <taxon>Bacillati</taxon>
        <taxon>Actinomycetota</taxon>
        <taxon>Actinomycetes</taxon>
        <taxon>Kitasatosporales</taxon>
        <taxon>Streptomycetaceae</taxon>
        <taxon>Streptomyces</taxon>
    </lineage>
</organism>
<evidence type="ECO:0000313" key="7">
    <source>
        <dbReference type="Proteomes" id="UP000419138"/>
    </source>
</evidence>
<protein>
    <submittedName>
        <fullName evidence="6">3'-5' exonuclease</fullName>
    </submittedName>
</protein>
<dbReference type="GO" id="GO:0003676">
    <property type="term" value="F:nucleic acid binding"/>
    <property type="evidence" value="ECO:0007669"/>
    <property type="project" value="InterPro"/>
</dbReference>
<evidence type="ECO:0000313" key="6">
    <source>
        <dbReference type="EMBL" id="MQT02927.1"/>
    </source>
</evidence>
<name>A0A646KLL8_STRJU</name>
<comment type="caution">
    <text evidence="6">The sequence shown here is derived from an EMBL/GenBank/DDBJ whole genome shotgun (WGS) entry which is preliminary data.</text>
</comment>
<keyword evidence="1" id="KW-0540">Nuclease</keyword>
<evidence type="ECO:0000256" key="1">
    <source>
        <dbReference type="ARBA" id="ARBA00022722"/>
    </source>
</evidence>
<keyword evidence="2" id="KW-0378">Hydrolase</keyword>
<dbReference type="OrthoDB" id="9791657at2"/>
<reference evidence="6 7" key="1">
    <citation type="submission" date="2019-05" db="EMBL/GenBank/DDBJ databases">
        <title>Comparative genomics and metabolomics analyses of clavulanic acid producing Streptomyces species provides insight into specialized metabolism and evolution of beta-lactam biosynthetic gene clusters.</title>
        <authorList>
            <person name="Moore M.A."/>
            <person name="Cruz-Morales P."/>
            <person name="Barona Gomez F."/>
            <person name="Kapil T."/>
        </authorList>
    </citation>
    <scope>NUCLEOTIDE SEQUENCE [LARGE SCALE GENOMIC DNA]</scope>
    <source>
        <strain evidence="6 7">NRRL 5741</strain>
    </source>
</reference>
<dbReference type="EMBL" id="VCLA01000159">
    <property type="protein sequence ID" value="MQT02927.1"/>
    <property type="molecule type" value="Genomic_DNA"/>
</dbReference>
<evidence type="ECO:0000256" key="3">
    <source>
        <dbReference type="ARBA" id="ARBA00022839"/>
    </source>
</evidence>
<evidence type="ECO:0000256" key="2">
    <source>
        <dbReference type="ARBA" id="ARBA00022801"/>
    </source>
</evidence>
<dbReference type="Gene3D" id="3.30.420.10">
    <property type="entry name" value="Ribonuclease H-like superfamily/Ribonuclease H"/>
    <property type="match status" value="1"/>
</dbReference>
<keyword evidence="3 6" id="KW-0269">Exonuclease</keyword>
<dbReference type="AlphaFoldDB" id="A0A646KLL8"/>
<feature type="compositionally biased region" description="Low complexity" evidence="4">
    <location>
        <begin position="1"/>
        <end position="12"/>
    </location>
</feature>
<dbReference type="RefSeq" id="WP_153524514.1">
    <property type="nucleotide sequence ID" value="NZ_JBEPDZ010000057.1"/>
</dbReference>
<dbReference type="Proteomes" id="UP000419138">
    <property type="component" value="Unassembled WGS sequence"/>
</dbReference>
<dbReference type="Pfam" id="PF00929">
    <property type="entry name" value="RNase_T"/>
    <property type="match status" value="1"/>
</dbReference>
<dbReference type="InterPro" id="IPR013520">
    <property type="entry name" value="Ribonucl_H"/>
</dbReference>